<accession>A0A1F6M3W0</accession>
<dbReference type="InterPro" id="IPR005182">
    <property type="entry name" value="YdbS-like_PH"/>
</dbReference>
<feature type="domain" description="YdbS-like PH" evidence="2">
    <location>
        <begin position="95"/>
        <end position="164"/>
    </location>
</feature>
<keyword evidence="1" id="KW-0812">Transmembrane</keyword>
<feature type="transmembrane region" description="Helical" evidence="1">
    <location>
        <begin position="59"/>
        <end position="80"/>
    </location>
</feature>
<comment type="caution">
    <text evidence="3">The sequence shown here is derived from an EMBL/GenBank/DDBJ whole genome shotgun (WGS) entry which is preliminary data.</text>
</comment>
<proteinExistence type="predicted"/>
<evidence type="ECO:0000259" key="2">
    <source>
        <dbReference type="Pfam" id="PF03703"/>
    </source>
</evidence>
<gene>
    <name evidence="3" type="ORF">A3B90_01700</name>
</gene>
<dbReference type="EMBL" id="MFPX01000021">
    <property type="protein sequence ID" value="OGH66279.1"/>
    <property type="molecule type" value="Genomic_DNA"/>
</dbReference>
<evidence type="ECO:0000256" key="1">
    <source>
        <dbReference type="SAM" id="Phobius"/>
    </source>
</evidence>
<keyword evidence="1" id="KW-0472">Membrane</keyword>
<feature type="transmembrane region" description="Helical" evidence="1">
    <location>
        <begin position="30"/>
        <end position="47"/>
    </location>
</feature>
<dbReference type="STRING" id="1798676.A3B90_01700"/>
<evidence type="ECO:0000313" key="3">
    <source>
        <dbReference type="EMBL" id="OGH66279.1"/>
    </source>
</evidence>
<dbReference type="AlphaFoldDB" id="A0A1F6M3W0"/>
<dbReference type="Proteomes" id="UP000178742">
    <property type="component" value="Unassembled WGS sequence"/>
</dbReference>
<name>A0A1F6M3W0_9BACT</name>
<evidence type="ECO:0000313" key="4">
    <source>
        <dbReference type="Proteomes" id="UP000178742"/>
    </source>
</evidence>
<organism evidence="3 4">
    <name type="scientific">Candidatus Magasanikbacteria bacterium RIFCSPHIGHO2_02_FULL_41_13</name>
    <dbReference type="NCBI Taxonomy" id="1798676"/>
    <lineage>
        <taxon>Bacteria</taxon>
        <taxon>Candidatus Magasanikiibacteriota</taxon>
    </lineage>
</organism>
<keyword evidence="1" id="KW-1133">Transmembrane helix</keyword>
<dbReference type="Pfam" id="PF03703">
    <property type="entry name" value="bPH_2"/>
    <property type="match status" value="1"/>
</dbReference>
<reference evidence="3 4" key="1">
    <citation type="journal article" date="2016" name="Nat. Commun.">
        <title>Thousands of microbial genomes shed light on interconnected biogeochemical processes in an aquifer system.</title>
        <authorList>
            <person name="Anantharaman K."/>
            <person name="Brown C.T."/>
            <person name="Hug L.A."/>
            <person name="Sharon I."/>
            <person name="Castelle C.J."/>
            <person name="Probst A.J."/>
            <person name="Thomas B.C."/>
            <person name="Singh A."/>
            <person name="Wilkins M.J."/>
            <person name="Karaoz U."/>
            <person name="Brodie E.L."/>
            <person name="Williams K.H."/>
            <person name="Hubbard S.S."/>
            <person name="Banfield J.F."/>
        </authorList>
    </citation>
    <scope>NUCLEOTIDE SEQUENCE [LARGE SCALE GENOMIC DNA]</scope>
</reference>
<protein>
    <recommendedName>
        <fullName evidence="2">YdbS-like PH domain-containing protein</fullName>
    </recommendedName>
</protein>
<sequence>MHLSAVIKQKANEKVVYVLHRDPITFVPQLALFLLLAAIPFLGYFFLANYLPNILEGAISYPLLVLFTSIFYLSIILFLYTEFTVFYLDVSVVTTARIVEMEQLGLFSRTISELELFRIQDVTSEVNGFFPSIFHYGNVFVKTASENTNIIFHNVKNPETIREELLKLAHEDRKLHMATAINEEA</sequence>